<evidence type="ECO:0000256" key="9">
    <source>
        <dbReference type="PROSITE-ProRule" id="PRU10139"/>
    </source>
</evidence>
<dbReference type="FunFam" id="3.40.50.620:FF:000106">
    <property type="entry name" value="Glutamine-dependent NAD(+) synthetase"/>
    <property type="match status" value="1"/>
</dbReference>
<dbReference type="InterPro" id="IPR014445">
    <property type="entry name" value="Gln-dep_NAD_synthase"/>
</dbReference>
<dbReference type="GO" id="GO:0005524">
    <property type="term" value="F:ATP binding"/>
    <property type="evidence" value="ECO:0007669"/>
    <property type="project" value="UniProtKB-UniRule"/>
</dbReference>
<dbReference type="GO" id="GO:0008795">
    <property type="term" value="F:NAD+ synthase activity"/>
    <property type="evidence" value="ECO:0007669"/>
    <property type="project" value="UniProtKB-UniRule"/>
</dbReference>
<dbReference type="SUPFAM" id="SSF52402">
    <property type="entry name" value="Adenine nucleotide alpha hydrolases-like"/>
    <property type="match status" value="1"/>
</dbReference>
<name>A0A934NAK6_9BACT</name>
<feature type="active site" description="Proton acceptor" evidence="9">
    <location>
        <position position="45"/>
    </location>
</feature>
<evidence type="ECO:0000256" key="3">
    <source>
        <dbReference type="ARBA" id="ARBA00022598"/>
    </source>
</evidence>
<keyword evidence="6 7" id="KW-0520">NAD</keyword>
<dbReference type="Pfam" id="PF02540">
    <property type="entry name" value="NAD_synthase"/>
    <property type="match status" value="1"/>
</dbReference>
<keyword evidence="4 7" id="KW-0547">Nucleotide-binding</keyword>
<feature type="binding site" evidence="7">
    <location>
        <position position="434"/>
    </location>
    <ligand>
        <name>ATP</name>
        <dbReference type="ChEBI" id="CHEBI:30616"/>
    </ligand>
</feature>
<dbReference type="GO" id="GO:0003952">
    <property type="term" value="F:NAD+ synthase (glutamine-hydrolyzing) activity"/>
    <property type="evidence" value="ECO:0007669"/>
    <property type="project" value="UniProtKB-UniRule"/>
</dbReference>
<comment type="catalytic activity">
    <reaction evidence="7 8">
        <text>deamido-NAD(+) + L-glutamine + ATP + H2O = L-glutamate + AMP + diphosphate + NAD(+) + H(+)</text>
        <dbReference type="Rhea" id="RHEA:24384"/>
        <dbReference type="ChEBI" id="CHEBI:15377"/>
        <dbReference type="ChEBI" id="CHEBI:15378"/>
        <dbReference type="ChEBI" id="CHEBI:29985"/>
        <dbReference type="ChEBI" id="CHEBI:30616"/>
        <dbReference type="ChEBI" id="CHEBI:33019"/>
        <dbReference type="ChEBI" id="CHEBI:57540"/>
        <dbReference type="ChEBI" id="CHEBI:58359"/>
        <dbReference type="ChEBI" id="CHEBI:58437"/>
        <dbReference type="ChEBI" id="CHEBI:456215"/>
        <dbReference type="EC" id="6.3.5.1"/>
    </reaction>
</comment>
<evidence type="ECO:0000256" key="11">
    <source>
        <dbReference type="SAM" id="MobiDB-lite"/>
    </source>
</evidence>
<evidence type="ECO:0000256" key="6">
    <source>
        <dbReference type="ARBA" id="ARBA00023027"/>
    </source>
</evidence>
<proteinExistence type="inferred from homology"/>
<dbReference type="GO" id="GO:0009435">
    <property type="term" value="P:NAD+ biosynthetic process"/>
    <property type="evidence" value="ECO:0007669"/>
    <property type="project" value="UniProtKB-UniRule"/>
</dbReference>
<dbReference type="Gene3D" id="3.40.50.620">
    <property type="entry name" value="HUPs"/>
    <property type="match status" value="1"/>
</dbReference>
<feature type="active site" description="Nucleophile; for glutaminase activity" evidence="7">
    <location>
        <position position="147"/>
    </location>
</feature>
<dbReference type="Pfam" id="PF00795">
    <property type="entry name" value="CN_hydrolase"/>
    <property type="match status" value="1"/>
</dbReference>
<reference evidence="13" key="1">
    <citation type="submission" date="2020-10" db="EMBL/GenBank/DDBJ databases">
        <title>Ca. Dormibacterota MAGs.</title>
        <authorList>
            <person name="Montgomery K."/>
        </authorList>
    </citation>
    <scope>NUCLEOTIDE SEQUENCE [LARGE SCALE GENOMIC DNA]</scope>
    <source>
        <strain evidence="13">SC8812_S17_10</strain>
    </source>
</reference>
<keyword evidence="3 7" id="KW-0436">Ligase</keyword>
<keyword evidence="5 7" id="KW-0067">ATP-binding</keyword>
<gene>
    <name evidence="7" type="primary">nadE</name>
    <name evidence="13" type="ORF">JF922_17550</name>
</gene>
<evidence type="ECO:0000256" key="4">
    <source>
        <dbReference type="ARBA" id="ARBA00022741"/>
    </source>
</evidence>
<evidence type="ECO:0000259" key="12">
    <source>
        <dbReference type="PROSITE" id="PS50263"/>
    </source>
</evidence>
<feature type="binding site" evidence="7">
    <location>
        <position position="174"/>
    </location>
    <ligand>
        <name>L-glutamine</name>
        <dbReference type="ChEBI" id="CHEBI:58359"/>
    </ligand>
</feature>
<evidence type="ECO:0000313" key="14">
    <source>
        <dbReference type="Proteomes" id="UP000612893"/>
    </source>
</evidence>
<evidence type="ECO:0000256" key="2">
    <source>
        <dbReference type="ARBA" id="ARBA00007145"/>
    </source>
</evidence>
<dbReference type="GO" id="GO:0000257">
    <property type="term" value="F:nitrilase activity"/>
    <property type="evidence" value="ECO:0007669"/>
    <property type="project" value="UniProtKB-ARBA"/>
</dbReference>
<sequence length="597" mass="65290">MARPLRLALAQIDATVGDLEGNAARMIDWIGRAREEGSHIVVFPELALPGYPPEDLLLKPSFIRDNLRHRDRVVEASRGIAVVGGFVDLDADIYNAAFFAYDGELRGIYHKVYLPNYGVFDEERYFQRGRRMPIFVLGGVRIGVSICEDAWYPAGPISVQAAHGAELLININGSPYHREKRASRETMIATRAMDSRAFLGWVNLVGGQDELVFDGNSVVFGPEGELLAHAASFKEELLVADIDIGSVFSERLHDTRLRKEAANPLHFDLAVSEVVVTEEVSTARTADRRQNAVTPPLEGAAEVYAALVCGTGDYVRKSGIFERVLLGLSGGIDSSLTAAVAVDALGPENVVGVLMPSRYTSRESLEDAELLAEALGIRTLEVPIEGVREAYSESLAEVFAGTAPGLAEENLQARIRGNILMALSNKFGWMVLTTGNKSELATGYCTLYGDMAGGFAVLKDIPKTMVYELAGYRNSLNGGIIPTRVLEKPPSAELREGQRDSDSLPPYEELDPILQGYVEDDRSFEELVAANHDPATVRRVIGLVDASEYKRRQGAPGIKTTPRAFGRDRRMPITNRYLPDVVRLQAARTGTGGRNQR</sequence>
<dbReference type="GO" id="GO:0004359">
    <property type="term" value="F:glutaminase activity"/>
    <property type="evidence" value="ECO:0007669"/>
    <property type="project" value="InterPro"/>
</dbReference>
<feature type="compositionally biased region" description="Basic and acidic residues" evidence="11">
    <location>
        <begin position="493"/>
        <end position="502"/>
    </location>
</feature>
<comment type="caution">
    <text evidence="7">Lacks conserved residue(s) required for the propagation of feature annotation.</text>
</comment>
<dbReference type="PROSITE" id="PS00920">
    <property type="entry name" value="NITRIL_CHT_1"/>
    <property type="match status" value="1"/>
</dbReference>
<evidence type="ECO:0000256" key="1">
    <source>
        <dbReference type="ARBA" id="ARBA00005188"/>
    </source>
</evidence>
<dbReference type="PIRSF" id="PIRSF006630">
    <property type="entry name" value="NADS_GAT"/>
    <property type="match status" value="1"/>
</dbReference>
<dbReference type="CDD" id="cd07570">
    <property type="entry name" value="GAT_Gln-NAD-synth"/>
    <property type="match status" value="1"/>
</dbReference>
<dbReference type="PANTHER" id="PTHR23090">
    <property type="entry name" value="NH 3 /GLUTAMINE-DEPENDENT NAD + SYNTHETASE"/>
    <property type="match status" value="1"/>
</dbReference>
<comment type="function">
    <text evidence="7">Catalyzes the ATP-dependent amidation of deamido-NAD to form NAD. Uses L-glutamine as a nitrogen source.</text>
</comment>
<dbReference type="InterPro" id="IPR003694">
    <property type="entry name" value="NAD_synthase"/>
</dbReference>
<evidence type="ECO:0000256" key="8">
    <source>
        <dbReference type="PIRNR" id="PIRNR006630"/>
    </source>
</evidence>
<feature type="active site" description="Proton acceptor; for glutaminase activity" evidence="7">
    <location>
        <position position="45"/>
    </location>
</feature>
<feature type="binding site" evidence="7">
    <location>
        <position position="439"/>
    </location>
    <ligand>
        <name>deamido-NAD(+)</name>
        <dbReference type="ChEBI" id="CHEBI:58437"/>
        <note>ligand shared between two neighboring subunits</note>
    </ligand>
</feature>
<dbReference type="InterPro" id="IPR014729">
    <property type="entry name" value="Rossmann-like_a/b/a_fold"/>
</dbReference>
<dbReference type="Proteomes" id="UP000612893">
    <property type="component" value="Unassembled WGS sequence"/>
</dbReference>
<feature type="domain" description="CN hydrolase" evidence="12">
    <location>
        <begin position="5"/>
        <end position="244"/>
    </location>
</feature>
<dbReference type="NCBIfam" id="TIGR00552">
    <property type="entry name" value="nadE"/>
    <property type="match status" value="1"/>
</dbReference>
<dbReference type="InterPro" id="IPR003010">
    <property type="entry name" value="C-N_Hydrolase"/>
</dbReference>
<comment type="similarity">
    <text evidence="10">Belongs to the NAD synthetase family.</text>
</comment>
<keyword evidence="14" id="KW-1185">Reference proteome</keyword>
<feature type="region of interest" description="Disordered" evidence="11">
    <location>
        <begin position="488"/>
        <end position="508"/>
    </location>
</feature>
<dbReference type="PROSITE" id="PS50263">
    <property type="entry name" value="CN_HYDROLASE"/>
    <property type="match status" value="1"/>
</dbReference>
<dbReference type="CDD" id="cd00553">
    <property type="entry name" value="NAD_synthase"/>
    <property type="match status" value="1"/>
</dbReference>
<feature type="binding site" evidence="7">
    <location>
        <position position="550"/>
    </location>
    <ligand>
        <name>deamido-NAD(+)</name>
        <dbReference type="ChEBI" id="CHEBI:58437"/>
        <note>ligand shared between two neighboring subunits</note>
    </ligand>
</feature>
<comment type="caution">
    <text evidence="13">The sequence shown here is derived from an EMBL/GenBank/DDBJ whole genome shotgun (WGS) entry which is preliminary data.</text>
</comment>
<dbReference type="InterPro" id="IPR000132">
    <property type="entry name" value="Nitrilase/CN_hydratase_CS"/>
</dbReference>
<feature type="binding site" evidence="7">
    <location>
        <position position="117"/>
    </location>
    <ligand>
        <name>L-glutamine</name>
        <dbReference type="ChEBI" id="CHEBI:58359"/>
    </ligand>
</feature>
<protein>
    <recommendedName>
        <fullName evidence="7 8">Glutamine-dependent NAD(+) synthetase</fullName>
        <ecNumber evidence="7 8">6.3.5.1</ecNumber>
    </recommendedName>
    <alternativeName>
        <fullName evidence="7 8">NAD(+) synthase [glutamine-hydrolyzing]</fullName>
    </alternativeName>
</protein>
<feature type="binding site" evidence="7">
    <location>
        <position position="410"/>
    </location>
    <ligand>
        <name>deamido-NAD(+)</name>
        <dbReference type="ChEBI" id="CHEBI:58437"/>
        <note>ligand shared between two neighboring subunits</note>
    </ligand>
</feature>
<dbReference type="PANTHER" id="PTHR23090:SF9">
    <property type="entry name" value="GLUTAMINE-DEPENDENT NAD(+) SYNTHETASE"/>
    <property type="match status" value="1"/>
</dbReference>
<dbReference type="HAMAP" id="MF_02090">
    <property type="entry name" value="NadE_glutamine_dep"/>
    <property type="match status" value="1"/>
</dbReference>
<dbReference type="Gene3D" id="3.60.110.10">
    <property type="entry name" value="Carbon-nitrogen hydrolase"/>
    <property type="match status" value="1"/>
</dbReference>
<feature type="active site" description="For glutaminase activity" evidence="7">
    <location>
        <position position="111"/>
    </location>
</feature>
<evidence type="ECO:0000313" key="13">
    <source>
        <dbReference type="EMBL" id="MBJ7599869.1"/>
    </source>
</evidence>
<dbReference type="NCBIfam" id="NF010588">
    <property type="entry name" value="PRK13981.1"/>
    <property type="match status" value="1"/>
</dbReference>
<dbReference type="SUPFAM" id="SSF56317">
    <property type="entry name" value="Carbon-nitrogen hydrolase"/>
    <property type="match status" value="1"/>
</dbReference>
<accession>A0A934NAK6</accession>
<evidence type="ECO:0000256" key="10">
    <source>
        <dbReference type="RuleBase" id="RU003811"/>
    </source>
</evidence>
<dbReference type="InterPro" id="IPR022310">
    <property type="entry name" value="NAD/GMP_synthase"/>
</dbReference>
<dbReference type="AlphaFoldDB" id="A0A934NAK6"/>
<comment type="similarity">
    <text evidence="2 7 8">In the C-terminal section; belongs to the NAD synthetase family.</text>
</comment>
<evidence type="ECO:0000256" key="7">
    <source>
        <dbReference type="HAMAP-Rule" id="MF_02090"/>
    </source>
</evidence>
<feature type="binding site" evidence="7">
    <location>
        <position position="180"/>
    </location>
    <ligand>
        <name>L-glutamine</name>
        <dbReference type="ChEBI" id="CHEBI:58359"/>
    </ligand>
</feature>
<dbReference type="InterPro" id="IPR036526">
    <property type="entry name" value="C-N_Hydrolase_sf"/>
</dbReference>
<dbReference type="GO" id="GO:0005737">
    <property type="term" value="C:cytoplasm"/>
    <property type="evidence" value="ECO:0007669"/>
    <property type="project" value="InterPro"/>
</dbReference>
<dbReference type="EC" id="6.3.5.1" evidence="7 8"/>
<organism evidence="13 14">
    <name type="scientific">Candidatus Nephthysia bennettiae</name>
    <dbReference type="NCBI Taxonomy" id="3127016"/>
    <lineage>
        <taxon>Bacteria</taxon>
        <taxon>Bacillati</taxon>
        <taxon>Candidatus Dormiibacterota</taxon>
        <taxon>Candidatus Dormibacteria</taxon>
        <taxon>Candidatus Dormibacterales</taxon>
        <taxon>Candidatus Dormibacteraceae</taxon>
        <taxon>Candidatus Nephthysia</taxon>
    </lineage>
</organism>
<feature type="binding site" evidence="7">
    <location>
        <begin position="327"/>
        <end position="334"/>
    </location>
    <ligand>
        <name>ATP</name>
        <dbReference type="ChEBI" id="CHEBI:30616"/>
    </ligand>
</feature>
<evidence type="ECO:0000256" key="5">
    <source>
        <dbReference type="ARBA" id="ARBA00022840"/>
    </source>
</evidence>
<dbReference type="EMBL" id="JAEKNR010000176">
    <property type="protein sequence ID" value="MBJ7599869.1"/>
    <property type="molecule type" value="Genomic_DNA"/>
</dbReference>
<comment type="pathway">
    <text evidence="1 7 8">Cofactor biosynthesis; NAD(+) biosynthesis; NAD(+) from deamido-NAD(+) (L-Gln route): step 1/1.</text>
</comment>